<dbReference type="EMBL" id="RFFH01000004">
    <property type="protein sequence ID" value="RMI32541.1"/>
    <property type="molecule type" value="Genomic_DNA"/>
</dbReference>
<keyword evidence="4" id="KW-1185">Reference proteome</keyword>
<protein>
    <submittedName>
        <fullName evidence="3">Uncharacterized protein</fullName>
    </submittedName>
</protein>
<organism evidence="3 4">
    <name type="scientific">Nocardia stercoris</name>
    <dbReference type="NCBI Taxonomy" id="2483361"/>
    <lineage>
        <taxon>Bacteria</taxon>
        <taxon>Bacillati</taxon>
        <taxon>Actinomycetota</taxon>
        <taxon>Actinomycetes</taxon>
        <taxon>Mycobacteriales</taxon>
        <taxon>Nocardiaceae</taxon>
        <taxon>Nocardia</taxon>
    </lineage>
</organism>
<feature type="chain" id="PRO_5039533116" evidence="2">
    <location>
        <begin position="23"/>
        <end position="181"/>
    </location>
</feature>
<accession>A0A3M2L4P1</accession>
<dbReference type="Proteomes" id="UP000279275">
    <property type="component" value="Unassembled WGS sequence"/>
</dbReference>
<sequence>MTRRVSAGTGRLLIAAALPLAAAVTLAGAGAAAADPVAQPDPAVQPATAPLALQNIADNPTAQNSDAIQNPDVPAAAPSTLGSAGGAMPSDPVRNGAVVGAGIGSAVDELVALTAGPVVPVLLLQAAGSAATVLAGGAAATLAVTAATLIGGGSFALSGAAVGAAVGAADPNVVPQHVVVM</sequence>
<proteinExistence type="predicted"/>
<comment type="caution">
    <text evidence="3">The sequence shown here is derived from an EMBL/GenBank/DDBJ whole genome shotgun (WGS) entry which is preliminary data.</text>
</comment>
<dbReference type="AlphaFoldDB" id="A0A3M2L4P1"/>
<feature type="region of interest" description="Disordered" evidence="1">
    <location>
        <begin position="61"/>
        <end position="88"/>
    </location>
</feature>
<feature type="signal peptide" evidence="2">
    <location>
        <begin position="1"/>
        <end position="22"/>
    </location>
</feature>
<reference evidence="3 4" key="1">
    <citation type="submission" date="2018-10" db="EMBL/GenBank/DDBJ databases">
        <title>Isolation from cow dung.</title>
        <authorList>
            <person name="Ling L."/>
        </authorList>
    </citation>
    <scope>NUCLEOTIDE SEQUENCE [LARGE SCALE GENOMIC DNA]</scope>
    <source>
        <strain evidence="3 4">NEAU-LL90</strain>
    </source>
</reference>
<evidence type="ECO:0000313" key="3">
    <source>
        <dbReference type="EMBL" id="RMI32541.1"/>
    </source>
</evidence>
<dbReference type="RefSeq" id="WP_122187924.1">
    <property type="nucleotide sequence ID" value="NZ_RFFH01000004.1"/>
</dbReference>
<name>A0A3M2L4P1_9NOCA</name>
<gene>
    <name evidence="3" type="ORF">EBN03_11150</name>
</gene>
<evidence type="ECO:0000256" key="2">
    <source>
        <dbReference type="SAM" id="SignalP"/>
    </source>
</evidence>
<keyword evidence="2" id="KW-0732">Signal</keyword>
<evidence type="ECO:0000256" key="1">
    <source>
        <dbReference type="SAM" id="MobiDB-lite"/>
    </source>
</evidence>
<evidence type="ECO:0000313" key="4">
    <source>
        <dbReference type="Proteomes" id="UP000279275"/>
    </source>
</evidence>